<dbReference type="SUPFAM" id="SSF49899">
    <property type="entry name" value="Concanavalin A-like lectins/glucanases"/>
    <property type="match status" value="1"/>
</dbReference>
<protein>
    <recommendedName>
        <fullName evidence="2">Galectin</fullName>
    </recommendedName>
</protein>
<evidence type="ECO:0000256" key="1">
    <source>
        <dbReference type="ARBA" id="ARBA00022734"/>
    </source>
</evidence>
<evidence type="ECO:0000313" key="5">
    <source>
        <dbReference type="Proteomes" id="UP000228934"/>
    </source>
</evidence>
<proteinExistence type="predicted"/>
<feature type="domain" description="Galectin" evidence="3">
    <location>
        <begin position="1"/>
        <end position="77"/>
    </location>
</feature>
<evidence type="ECO:0000256" key="2">
    <source>
        <dbReference type="RuleBase" id="RU102079"/>
    </source>
</evidence>
<dbReference type="InterPro" id="IPR001079">
    <property type="entry name" value="Galectin_CRD"/>
</dbReference>
<dbReference type="InterPro" id="IPR013320">
    <property type="entry name" value="ConA-like_dom_sf"/>
</dbReference>
<evidence type="ECO:0000313" key="4">
    <source>
        <dbReference type="EMBL" id="PIO22735.1"/>
    </source>
</evidence>
<dbReference type="EMBL" id="KV979851">
    <property type="protein sequence ID" value="PIO22735.1"/>
    <property type="molecule type" value="Genomic_DNA"/>
</dbReference>
<dbReference type="Proteomes" id="UP000228934">
    <property type="component" value="Unassembled WGS sequence"/>
</dbReference>
<dbReference type="PROSITE" id="PS51304">
    <property type="entry name" value="GALECTIN"/>
    <property type="match status" value="1"/>
</dbReference>
<sequence>MIILNSMVDDVFRAEERESFFPFQEGSDDTVCFHFGQDKIIIELSTGNPLSFPVRFPIEVISYLSVVDLQLKSITLK</sequence>
<dbReference type="AlphaFoldDB" id="A0A2G9R4J7"/>
<gene>
    <name evidence="4" type="ORF">AB205_0159090</name>
</gene>
<reference evidence="5" key="1">
    <citation type="journal article" date="2017" name="Nat. Commun.">
        <title>The North American bullfrog draft genome provides insight into hormonal regulation of long noncoding RNA.</title>
        <authorList>
            <person name="Hammond S.A."/>
            <person name="Warren R.L."/>
            <person name="Vandervalk B.P."/>
            <person name="Kucuk E."/>
            <person name="Khan H."/>
            <person name="Gibb E.A."/>
            <person name="Pandoh P."/>
            <person name="Kirk H."/>
            <person name="Zhao Y."/>
            <person name="Jones M."/>
            <person name="Mungall A.J."/>
            <person name="Coope R."/>
            <person name="Pleasance S."/>
            <person name="Moore R.A."/>
            <person name="Holt R.A."/>
            <person name="Round J.M."/>
            <person name="Ohora S."/>
            <person name="Walle B.V."/>
            <person name="Veldhoen N."/>
            <person name="Helbing C.C."/>
            <person name="Birol I."/>
        </authorList>
    </citation>
    <scope>NUCLEOTIDE SEQUENCE [LARGE SCALE GENOMIC DNA]</scope>
</reference>
<organism evidence="4 5">
    <name type="scientific">Aquarana catesbeiana</name>
    <name type="common">American bullfrog</name>
    <name type="synonym">Rana catesbeiana</name>
    <dbReference type="NCBI Taxonomy" id="8400"/>
    <lineage>
        <taxon>Eukaryota</taxon>
        <taxon>Metazoa</taxon>
        <taxon>Chordata</taxon>
        <taxon>Craniata</taxon>
        <taxon>Vertebrata</taxon>
        <taxon>Euteleostomi</taxon>
        <taxon>Amphibia</taxon>
        <taxon>Batrachia</taxon>
        <taxon>Anura</taxon>
        <taxon>Neobatrachia</taxon>
        <taxon>Ranoidea</taxon>
        <taxon>Ranidae</taxon>
        <taxon>Aquarana</taxon>
    </lineage>
</organism>
<keyword evidence="1 2" id="KW-0430">Lectin</keyword>
<accession>A0A2G9R4J7</accession>
<keyword evidence="5" id="KW-1185">Reference proteome</keyword>
<name>A0A2G9R4J7_AQUCT</name>
<evidence type="ECO:0000259" key="3">
    <source>
        <dbReference type="PROSITE" id="PS51304"/>
    </source>
</evidence>
<dbReference type="GO" id="GO:0030246">
    <property type="term" value="F:carbohydrate binding"/>
    <property type="evidence" value="ECO:0007669"/>
    <property type="project" value="UniProtKB-UniRule"/>
</dbReference>
<dbReference type="Pfam" id="PF00337">
    <property type="entry name" value="Gal-bind_lectin"/>
    <property type="match status" value="1"/>
</dbReference>
<dbReference type="Gene3D" id="2.60.120.200">
    <property type="match status" value="1"/>
</dbReference>
<dbReference type="OrthoDB" id="8443340at2759"/>